<dbReference type="Pfam" id="PF21863">
    <property type="entry name" value="HTH_67"/>
    <property type="match status" value="1"/>
</dbReference>
<reference evidence="1 2" key="1">
    <citation type="submission" date="2019-03" db="EMBL/GenBank/DDBJ databases">
        <title>Genomic Encyclopedia of Archaeal and Bacterial Type Strains, Phase II (KMG-II): from individual species to whole genera.</title>
        <authorList>
            <person name="Goeker M."/>
        </authorList>
    </citation>
    <scope>NUCLEOTIDE SEQUENCE [LARGE SCALE GENOMIC DNA]</scope>
    <source>
        <strain evidence="1 2">DSM 45499</strain>
    </source>
</reference>
<keyword evidence="2" id="KW-1185">Reference proteome</keyword>
<dbReference type="Proteomes" id="UP000294927">
    <property type="component" value="Unassembled WGS sequence"/>
</dbReference>
<dbReference type="OrthoDB" id="3820010at2"/>
<accession>A0A4R7VVL1</accession>
<sequence length="247" mass="27060">MSELTAEQTVHAADKVVHDIGTAWMIHDDTRARAEQYGYSKLQPFYFAGRGGVLGDVDAGVVIAAFGWWHPGYVRLMWDRGIAVAGARESAARYQQACADWANDHMSGFADADRLSDLAQKVVDGAEESGLSLFAGWRAQPRAEGGVARTLQLVHVLREWRGAVHLVATTAAGLGPLEAILTNEGQNQARFFGWRDDLPNCDHLRDRQATAQETTDRLVATVYDRALTPAERGEYVELVGRLGKAVL</sequence>
<comment type="caution">
    <text evidence="1">The sequence shown here is derived from an EMBL/GenBank/DDBJ whole genome shotgun (WGS) entry which is preliminary data.</text>
</comment>
<evidence type="ECO:0000313" key="1">
    <source>
        <dbReference type="EMBL" id="TDV53912.1"/>
    </source>
</evidence>
<evidence type="ECO:0008006" key="3">
    <source>
        <dbReference type="Google" id="ProtNLM"/>
    </source>
</evidence>
<evidence type="ECO:0000313" key="2">
    <source>
        <dbReference type="Proteomes" id="UP000294927"/>
    </source>
</evidence>
<dbReference type="NCBIfam" id="NF047719">
    <property type="entry name" value="SCO6745_fam_HTH"/>
    <property type="match status" value="1"/>
</dbReference>
<organism evidence="1 2">
    <name type="scientific">Actinophytocola oryzae</name>
    <dbReference type="NCBI Taxonomy" id="502181"/>
    <lineage>
        <taxon>Bacteria</taxon>
        <taxon>Bacillati</taxon>
        <taxon>Actinomycetota</taxon>
        <taxon>Actinomycetes</taxon>
        <taxon>Pseudonocardiales</taxon>
        <taxon>Pseudonocardiaceae</taxon>
    </lineage>
</organism>
<dbReference type="RefSeq" id="WP_133902925.1">
    <property type="nucleotide sequence ID" value="NZ_SOCP01000004.1"/>
</dbReference>
<dbReference type="AlphaFoldDB" id="A0A4R7VVL1"/>
<name>A0A4R7VVL1_9PSEU</name>
<dbReference type="InterPro" id="IPR054058">
    <property type="entry name" value="HTH_67"/>
</dbReference>
<dbReference type="EMBL" id="SOCP01000004">
    <property type="protein sequence ID" value="TDV53912.1"/>
    <property type="molecule type" value="Genomic_DNA"/>
</dbReference>
<gene>
    <name evidence="1" type="ORF">CLV71_104380</name>
</gene>
<proteinExistence type="predicted"/>
<protein>
    <recommendedName>
        <fullName evidence="3">EvbL</fullName>
    </recommendedName>
</protein>